<proteinExistence type="predicted"/>
<dbReference type="AlphaFoldDB" id="A0A7Y0BNZ7"/>
<organism evidence="1 2">
    <name type="scientific">Novosphingobium olei</name>
    <dbReference type="NCBI Taxonomy" id="2728851"/>
    <lineage>
        <taxon>Bacteria</taxon>
        <taxon>Pseudomonadati</taxon>
        <taxon>Pseudomonadota</taxon>
        <taxon>Alphaproteobacteria</taxon>
        <taxon>Sphingomonadales</taxon>
        <taxon>Sphingomonadaceae</taxon>
        <taxon>Novosphingobium</taxon>
    </lineage>
</organism>
<accession>A0A7Y0BNZ7</accession>
<dbReference type="RefSeq" id="WP_169493076.1">
    <property type="nucleotide sequence ID" value="NZ_JABBGM010000003.1"/>
</dbReference>
<evidence type="ECO:0000313" key="1">
    <source>
        <dbReference type="EMBL" id="NML93813.1"/>
    </source>
</evidence>
<name>A0A7Y0BNZ7_9SPHN</name>
<comment type="caution">
    <text evidence="1">The sequence shown here is derived from an EMBL/GenBank/DDBJ whole genome shotgun (WGS) entry which is preliminary data.</text>
</comment>
<dbReference type="Proteomes" id="UP000583556">
    <property type="component" value="Unassembled WGS sequence"/>
</dbReference>
<sequence length="209" mass="22203">MTLEAFTSQPLGYAGGPDSGRATFFDVRRTVLSQYANSPVLLGLIDALAYSIDPEAAFDDFYDTVWNVDTAIGFGLDIWGRIVGVARSLYVSEGSFLGFSQSADAVPFGSGPFYSASRLTPNFSLADDAYRQLILAKAAANITDCAIPSINAILRALFPGYGNVYVRDNGNMTMTYVFGAALSKVDYAIVTQSGALPRPAGVSVSVETS</sequence>
<keyword evidence="2" id="KW-1185">Reference proteome</keyword>
<gene>
    <name evidence="1" type="ORF">HHL27_09050</name>
</gene>
<dbReference type="Pfam" id="PF11041">
    <property type="entry name" value="Phage_Wedge1"/>
    <property type="match status" value="1"/>
</dbReference>
<reference evidence="1 2" key="1">
    <citation type="submission" date="2020-04" db="EMBL/GenBank/DDBJ databases">
        <title>Novosphingobium sp. TW-4 isolated from soil.</title>
        <authorList>
            <person name="Dahal R.H."/>
            <person name="Chaudhary D.K."/>
        </authorList>
    </citation>
    <scope>NUCLEOTIDE SEQUENCE [LARGE SCALE GENOMIC DNA]</scope>
    <source>
        <strain evidence="1 2">TW-4</strain>
    </source>
</reference>
<dbReference type="EMBL" id="JABBGM010000003">
    <property type="protein sequence ID" value="NML93813.1"/>
    <property type="molecule type" value="Genomic_DNA"/>
</dbReference>
<evidence type="ECO:0000313" key="2">
    <source>
        <dbReference type="Proteomes" id="UP000583556"/>
    </source>
</evidence>
<dbReference type="InterPro" id="IPR021283">
    <property type="entry name" value="Phage_Wedge1"/>
</dbReference>
<protein>
    <submittedName>
        <fullName evidence="1">DUF2612 domain-containing protein</fullName>
    </submittedName>
</protein>